<keyword evidence="2" id="KW-0328">Glycosyltransferase</keyword>
<keyword evidence="2" id="KW-0808">Transferase</keyword>
<keyword evidence="3" id="KW-1185">Reference proteome</keyword>
<evidence type="ECO:0000313" key="3">
    <source>
        <dbReference type="Proteomes" id="UP001165384"/>
    </source>
</evidence>
<dbReference type="Pfam" id="PF13524">
    <property type="entry name" value="Glyco_trans_1_2"/>
    <property type="match status" value="1"/>
</dbReference>
<protein>
    <submittedName>
        <fullName evidence="2">Glycosyltransferase</fullName>
        <ecNumber evidence="2">2.4.-.-</ecNumber>
    </submittedName>
</protein>
<dbReference type="GO" id="GO:0016757">
    <property type="term" value="F:glycosyltransferase activity"/>
    <property type="evidence" value="ECO:0007669"/>
    <property type="project" value="UniProtKB-KW"/>
</dbReference>
<name>A0ABS9JYJ8_9RHOO</name>
<gene>
    <name evidence="2" type="ORF">LZ012_03115</name>
</gene>
<reference evidence="2" key="1">
    <citation type="submission" date="2022-01" db="EMBL/GenBank/DDBJ databases">
        <authorList>
            <person name="Jo J.-H."/>
            <person name="Im W.-T."/>
        </authorList>
    </citation>
    <scope>NUCLEOTIDE SEQUENCE</scope>
    <source>
        <strain evidence="2">XY25</strain>
    </source>
</reference>
<accession>A0ABS9JYJ8</accession>
<dbReference type="Gene3D" id="3.40.50.2000">
    <property type="entry name" value="Glycogen Phosphorylase B"/>
    <property type="match status" value="1"/>
</dbReference>
<dbReference type="EC" id="2.4.-.-" evidence="2"/>
<evidence type="ECO:0000259" key="1">
    <source>
        <dbReference type="Pfam" id="PF13524"/>
    </source>
</evidence>
<comment type="caution">
    <text evidence="2">The sequence shown here is derived from an EMBL/GenBank/DDBJ whole genome shotgun (WGS) entry which is preliminary data.</text>
</comment>
<dbReference type="SUPFAM" id="SSF53756">
    <property type="entry name" value="UDP-Glycosyltransferase/glycogen phosphorylase"/>
    <property type="match status" value="1"/>
</dbReference>
<feature type="domain" description="Spore protein YkvP/CgeB glycosyl transferase-like" evidence="1">
    <location>
        <begin position="191"/>
        <end position="345"/>
    </location>
</feature>
<dbReference type="Proteomes" id="UP001165384">
    <property type="component" value="Unassembled WGS sequence"/>
</dbReference>
<dbReference type="InterPro" id="IPR055259">
    <property type="entry name" value="YkvP/CgeB_Glyco_trans-like"/>
</dbReference>
<dbReference type="RefSeq" id="WP_275707452.1">
    <property type="nucleotide sequence ID" value="NZ_JAKLTN010000001.1"/>
</dbReference>
<organism evidence="2 3">
    <name type="scientific">Dechloromonas hankyongensis</name>
    <dbReference type="NCBI Taxonomy" id="2908002"/>
    <lineage>
        <taxon>Bacteria</taxon>
        <taxon>Pseudomonadati</taxon>
        <taxon>Pseudomonadota</taxon>
        <taxon>Betaproteobacteria</taxon>
        <taxon>Rhodocyclales</taxon>
        <taxon>Azonexaceae</taxon>
        <taxon>Dechloromonas</taxon>
    </lineage>
</organism>
<evidence type="ECO:0000313" key="2">
    <source>
        <dbReference type="EMBL" id="MCG2575983.1"/>
    </source>
</evidence>
<sequence length="362" mass="41578">MNSLKKVLIAYSSNPPIIADLSEAFAKRNIDVDYVLADKNTWFDRWIIRRLNKQLHNLRILPKNKTVFSDHPLAHKNYRSTALKEKISSFNPDLVFVVRGIAFNNDALNQANRLFGWWVEKEERTQEALGEINLFDWYFFLAESSVQQAKASGHCNVSYLSHMVNPNRFHKIIGLDKRYDVCFVGNWSPHRQKFIDAVLEVTPNVAVYGRKWRRNNIRNAKVLRAIKGQWIDGEPLNKLYNESRIVLNVTNWGAGVGKGRSGMNMRVFEVPASGAFLFTDESREMDNYLKPGCHVGVFDESDLQGFKSGLRYYLDNQDVRESIAIAGGAHVRNNYTYDSAVEKIISIYNHLPIFNKAMPISD</sequence>
<dbReference type="EMBL" id="JAKLTN010000001">
    <property type="protein sequence ID" value="MCG2575983.1"/>
    <property type="molecule type" value="Genomic_DNA"/>
</dbReference>
<proteinExistence type="predicted"/>